<organism evidence="10 11">
    <name type="scientific">Rhodococcus erythropolis</name>
    <name type="common">Arthrobacter picolinophilus</name>
    <dbReference type="NCBI Taxonomy" id="1833"/>
    <lineage>
        <taxon>Bacteria</taxon>
        <taxon>Bacillati</taxon>
        <taxon>Actinomycetota</taxon>
        <taxon>Actinomycetes</taxon>
        <taxon>Mycobacteriales</taxon>
        <taxon>Nocardiaceae</taxon>
        <taxon>Rhodococcus</taxon>
        <taxon>Rhodococcus erythropolis group</taxon>
    </lineage>
</organism>
<evidence type="ECO:0000256" key="5">
    <source>
        <dbReference type="ARBA" id="ARBA00023239"/>
    </source>
</evidence>
<keyword evidence="11" id="KW-1185">Reference proteome</keyword>
<evidence type="ECO:0000259" key="9">
    <source>
        <dbReference type="SMART" id="SM00905"/>
    </source>
</evidence>
<dbReference type="InterPro" id="IPR006157">
    <property type="entry name" value="FolB_dom"/>
</dbReference>
<reference evidence="10 11" key="1">
    <citation type="submission" date="2020-12" db="EMBL/GenBank/DDBJ databases">
        <title>Draft genome sequence of furan degrading bacterial strain FUR100.</title>
        <authorList>
            <person name="Woiski C."/>
        </authorList>
    </citation>
    <scope>NUCLEOTIDE SEQUENCE [LARGE SCALE GENOMIC DNA]</scope>
    <source>
        <strain evidence="10 11">FUR100</strain>
    </source>
</reference>
<dbReference type="GO" id="GO:0046654">
    <property type="term" value="P:tetrahydrofolate biosynthetic process"/>
    <property type="evidence" value="ECO:0007669"/>
    <property type="project" value="UniProtKB-UniRule"/>
</dbReference>
<evidence type="ECO:0000256" key="4">
    <source>
        <dbReference type="ARBA" id="ARBA00022909"/>
    </source>
</evidence>
<evidence type="ECO:0000256" key="3">
    <source>
        <dbReference type="ARBA" id="ARBA00005708"/>
    </source>
</evidence>
<dbReference type="Proteomes" id="UP000627573">
    <property type="component" value="Unassembled WGS sequence"/>
</dbReference>
<evidence type="ECO:0000256" key="1">
    <source>
        <dbReference type="ARBA" id="ARBA00001353"/>
    </source>
</evidence>
<dbReference type="NCBIfam" id="TIGR00526">
    <property type="entry name" value="folB_dom"/>
    <property type="match status" value="1"/>
</dbReference>
<keyword evidence="4 8" id="KW-0289">Folate biosynthesis</keyword>
<proteinExistence type="inferred from homology"/>
<dbReference type="GO" id="GO:0005737">
    <property type="term" value="C:cytoplasm"/>
    <property type="evidence" value="ECO:0007669"/>
    <property type="project" value="TreeGrafter"/>
</dbReference>
<dbReference type="NCBIfam" id="TIGR00525">
    <property type="entry name" value="folB"/>
    <property type="match status" value="1"/>
</dbReference>
<evidence type="ECO:0000256" key="2">
    <source>
        <dbReference type="ARBA" id="ARBA00005013"/>
    </source>
</evidence>
<dbReference type="PANTHER" id="PTHR42844">
    <property type="entry name" value="DIHYDRONEOPTERIN ALDOLASE 1-RELATED"/>
    <property type="match status" value="1"/>
</dbReference>
<comment type="catalytic activity">
    <reaction evidence="1 8">
        <text>7,8-dihydroneopterin = 6-hydroxymethyl-7,8-dihydropterin + glycolaldehyde</text>
        <dbReference type="Rhea" id="RHEA:10540"/>
        <dbReference type="ChEBI" id="CHEBI:17001"/>
        <dbReference type="ChEBI" id="CHEBI:17071"/>
        <dbReference type="ChEBI" id="CHEBI:44841"/>
        <dbReference type="EC" id="4.1.2.25"/>
    </reaction>
</comment>
<dbReference type="SMART" id="SM00905">
    <property type="entry name" value="FolB"/>
    <property type="match status" value="1"/>
</dbReference>
<dbReference type="CDD" id="cd00534">
    <property type="entry name" value="DHNA_DHNTPE"/>
    <property type="match status" value="1"/>
</dbReference>
<evidence type="ECO:0000256" key="6">
    <source>
        <dbReference type="ARBA" id="ARBA00032903"/>
    </source>
</evidence>
<name>A0A8I0ZW61_RHOER</name>
<dbReference type="SUPFAM" id="SSF55620">
    <property type="entry name" value="Tetrahydrobiopterin biosynthesis enzymes-like"/>
    <property type="match status" value="1"/>
</dbReference>
<evidence type="ECO:0000256" key="7">
    <source>
        <dbReference type="ARBA" id="ARBA00052077"/>
    </source>
</evidence>
<dbReference type="EC" id="4.1.2.25" evidence="8"/>
<dbReference type="InterPro" id="IPR043133">
    <property type="entry name" value="GTP-CH-I_C/QueF"/>
</dbReference>
<dbReference type="PANTHER" id="PTHR42844:SF1">
    <property type="entry name" value="DIHYDRONEOPTERIN ALDOLASE 1-RELATED"/>
    <property type="match status" value="1"/>
</dbReference>
<gene>
    <name evidence="10" type="primary">folB</name>
    <name evidence="10" type="ORF">I3517_29300</name>
</gene>
<comment type="pathway">
    <text evidence="2 8">Cofactor biosynthesis; tetrahydrofolate biosynthesis; 2-amino-4-hydroxy-6-hydroxymethyl-7,8-dihydropteridine diphosphate from 7,8-dihydroneopterin triphosphate: step 3/4.</text>
</comment>
<dbReference type="RefSeq" id="WP_197942125.1">
    <property type="nucleotide sequence ID" value="NZ_JAECSB010000095.1"/>
</dbReference>
<dbReference type="AlphaFoldDB" id="A0A8I0ZW61"/>
<evidence type="ECO:0000313" key="10">
    <source>
        <dbReference type="EMBL" id="MBH5146706.1"/>
    </source>
</evidence>
<comment type="catalytic activity">
    <reaction evidence="7">
        <text>7,8-dihydroneopterin + O2 = 7,8-dihydroxanthopterin + glycolaldehyde + formate + H(+)</text>
        <dbReference type="Rhea" id="RHEA:45332"/>
        <dbReference type="ChEBI" id="CHEBI:15378"/>
        <dbReference type="ChEBI" id="CHEBI:15379"/>
        <dbReference type="ChEBI" id="CHEBI:15740"/>
        <dbReference type="ChEBI" id="CHEBI:17001"/>
        <dbReference type="ChEBI" id="CHEBI:17071"/>
        <dbReference type="ChEBI" id="CHEBI:85130"/>
        <dbReference type="EC" id="1.13.11.81"/>
    </reaction>
</comment>
<keyword evidence="5 8" id="KW-0456">Lyase</keyword>
<comment type="caution">
    <text evidence="10">The sequence shown here is derived from an EMBL/GenBank/DDBJ whole genome shotgun (WGS) entry which is preliminary data.</text>
</comment>
<dbReference type="Gene3D" id="3.30.1130.10">
    <property type="match status" value="1"/>
</dbReference>
<comment type="similarity">
    <text evidence="3 8">Belongs to the DHNA family.</text>
</comment>
<dbReference type="GO" id="GO:0004150">
    <property type="term" value="F:dihydroneopterin aldolase activity"/>
    <property type="evidence" value="ECO:0007669"/>
    <property type="project" value="UniProtKB-UniRule"/>
</dbReference>
<dbReference type="InterPro" id="IPR006156">
    <property type="entry name" value="Dihydroneopterin_aldolase"/>
</dbReference>
<dbReference type="GO" id="GO:0046656">
    <property type="term" value="P:folic acid biosynthetic process"/>
    <property type="evidence" value="ECO:0007669"/>
    <property type="project" value="UniProtKB-UniRule"/>
</dbReference>
<accession>A0A8I0ZW61</accession>
<dbReference type="UniPathway" id="UPA00077">
    <property type="reaction ID" value="UER00154"/>
</dbReference>
<protein>
    <recommendedName>
        <fullName evidence="6 8">7,8-dihydroneopterin aldolase</fullName>
        <ecNumber evidence="8">4.1.2.25</ecNumber>
    </recommendedName>
</protein>
<evidence type="ECO:0000313" key="11">
    <source>
        <dbReference type="Proteomes" id="UP000627573"/>
    </source>
</evidence>
<sequence length="121" mass="13083">MGDRIELRGLQVRGNHGVFDHEKRDGQDFFIDITVWMDLAPAAASDDLTHTLHYGELAEAAAAIVAGPSRDLIETVAAEIADDVMKDSRVESVEVVVHKPSAPIPLVFADVAVVAHRTRSA</sequence>
<dbReference type="Pfam" id="PF02152">
    <property type="entry name" value="FolB"/>
    <property type="match status" value="1"/>
</dbReference>
<comment type="function">
    <text evidence="8">Catalyzes the conversion of 7,8-dihydroneopterin to 6-hydroxymethyl-7,8-dihydropterin.</text>
</comment>
<dbReference type="FunFam" id="3.30.1130.10:FF:000003">
    <property type="entry name" value="7,8-dihydroneopterin aldolase"/>
    <property type="match status" value="1"/>
</dbReference>
<evidence type="ECO:0000256" key="8">
    <source>
        <dbReference type="RuleBase" id="RU362079"/>
    </source>
</evidence>
<dbReference type="EMBL" id="JAECSB010000095">
    <property type="protein sequence ID" value="MBH5146706.1"/>
    <property type="molecule type" value="Genomic_DNA"/>
</dbReference>
<feature type="domain" description="Dihydroneopterin aldolase/epimerase" evidence="9">
    <location>
        <begin position="5"/>
        <end position="117"/>
    </location>
</feature>